<evidence type="ECO:0000313" key="4">
    <source>
        <dbReference type="Proteomes" id="UP001501920"/>
    </source>
</evidence>
<dbReference type="SUPFAM" id="SSF56436">
    <property type="entry name" value="C-type lectin-like"/>
    <property type="match status" value="1"/>
</dbReference>
<reference evidence="3 4" key="1">
    <citation type="submission" date="2020-10" db="EMBL/GenBank/DDBJ databases">
        <title>Pygocentrus nattereri (red-bellied piranha) genome, fPygNat1, primary haplotype.</title>
        <authorList>
            <person name="Myers G."/>
            <person name="Meyer A."/>
            <person name="Karagic N."/>
            <person name="Pippel M."/>
            <person name="Winkler S."/>
            <person name="Tracey A."/>
            <person name="Wood J."/>
            <person name="Formenti G."/>
            <person name="Howe K."/>
            <person name="Fedrigo O."/>
            <person name="Jarvis E.D."/>
        </authorList>
    </citation>
    <scope>NUCLEOTIDE SEQUENCE [LARGE SCALE GENOMIC DNA]</scope>
</reference>
<dbReference type="Pfam" id="PF00059">
    <property type="entry name" value="Lectin_C"/>
    <property type="match status" value="1"/>
</dbReference>
<dbReference type="InterPro" id="IPR016187">
    <property type="entry name" value="CTDL_fold"/>
</dbReference>
<evidence type="ECO:0000259" key="2">
    <source>
        <dbReference type="PROSITE" id="PS50041"/>
    </source>
</evidence>
<name>A0A3B4CKL6_PYGNA</name>
<dbReference type="Ensembl" id="ENSPNAT00000019006.2">
    <property type="protein sequence ID" value="ENSPNAP00000011895.2"/>
    <property type="gene ID" value="ENSPNAG00000033458.1"/>
</dbReference>
<protein>
    <recommendedName>
        <fullName evidence="2">C-type lectin domain-containing protein</fullName>
    </recommendedName>
</protein>
<dbReference type="Proteomes" id="UP001501920">
    <property type="component" value="Chromosome 2"/>
</dbReference>
<sequence length="178" mass="20477">MFRVLTLTSTLLPFLLSRCLLTRLPPLLFEGVRPTVVQFPLAPYWSTPSEAAFISTALWTLSFCGTRQFHVVNQDKNWTDAQKYCRENFTDLATIESQEEMNALLAVLKRKTGYFWIGLRQKENCWTWSDGSKFSYSKWNSGEPNNDGTDNCGGLRSANIYRWNDGLCSYTNQFNTNL</sequence>
<accession>A0A3B4CKL6</accession>
<dbReference type="Gene3D" id="3.10.100.10">
    <property type="entry name" value="Mannose-Binding Protein A, subunit A"/>
    <property type="match status" value="1"/>
</dbReference>
<dbReference type="SMART" id="SM00034">
    <property type="entry name" value="CLECT"/>
    <property type="match status" value="1"/>
</dbReference>
<evidence type="ECO:0000256" key="1">
    <source>
        <dbReference type="SAM" id="SignalP"/>
    </source>
</evidence>
<keyword evidence="1" id="KW-0732">Signal</keyword>
<evidence type="ECO:0000313" key="3">
    <source>
        <dbReference type="Ensembl" id="ENSPNAP00000011895.2"/>
    </source>
</evidence>
<reference evidence="3" key="3">
    <citation type="submission" date="2025-09" db="UniProtKB">
        <authorList>
            <consortium name="Ensembl"/>
        </authorList>
    </citation>
    <scope>IDENTIFICATION</scope>
</reference>
<reference evidence="3" key="2">
    <citation type="submission" date="2025-08" db="UniProtKB">
        <authorList>
            <consortium name="Ensembl"/>
        </authorList>
    </citation>
    <scope>IDENTIFICATION</scope>
</reference>
<organism evidence="3 4">
    <name type="scientific">Pygocentrus nattereri</name>
    <name type="common">Red-bellied piranha</name>
    <dbReference type="NCBI Taxonomy" id="42514"/>
    <lineage>
        <taxon>Eukaryota</taxon>
        <taxon>Metazoa</taxon>
        <taxon>Chordata</taxon>
        <taxon>Craniata</taxon>
        <taxon>Vertebrata</taxon>
        <taxon>Euteleostomi</taxon>
        <taxon>Actinopterygii</taxon>
        <taxon>Neopterygii</taxon>
        <taxon>Teleostei</taxon>
        <taxon>Ostariophysi</taxon>
        <taxon>Characiformes</taxon>
        <taxon>Characoidei</taxon>
        <taxon>Pygocentrus</taxon>
    </lineage>
</organism>
<feature type="signal peptide" evidence="1">
    <location>
        <begin position="1"/>
        <end position="17"/>
    </location>
</feature>
<dbReference type="CDD" id="cd00037">
    <property type="entry name" value="CLECT"/>
    <property type="match status" value="1"/>
</dbReference>
<dbReference type="OMA" id="HEWNDAY"/>
<feature type="domain" description="C-type lectin" evidence="2">
    <location>
        <begin position="64"/>
        <end position="177"/>
    </location>
</feature>
<feature type="chain" id="PRO_5043971832" description="C-type lectin domain-containing protein" evidence="1">
    <location>
        <begin position="18"/>
        <end position="178"/>
    </location>
</feature>
<proteinExistence type="predicted"/>
<dbReference type="InterPro" id="IPR016186">
    <property type="entry name" value="C-type_lectin-like/link_sf"/>
</dbReference>
<dbReference type="InterPro" id="IPR001304">
    <property type="entry name" value="C-type_lectin-like"/>
</dbReference>
<dbReference type="PROSITE" id="PS50041">
    <property type="entry name" value="C_TYPE_LECTIN_2"/>
    <property type="match status" value="1"/>
</dbReference>
<dbReference type="PANTHER" id="PTHR45784">
    <property type="entry name" value="C-TYPE LECTIN DOMAIN FAMILY 20 MEMBER A-RELATED"/>
    <property type="match status" value="1"/>
</dbReference>
<dbReference type="AlphaFoldDB" id="A0A3B4CKL6"/>
<keyword evidence="4" id="KW-1185">Reference proteome</keyword>
<dbReference type="GeneTree" id="ENSGT00940000163911"/>
<dbReference type="PANTHER" id="PTHR45784:SF3">
    <property type="entry name" value="C-TYPE LECTIN DOMAIN FAMILY 4 MEMBER K-LIKE-RELATED"/>
    <property type="match status" value="1"/>
</dbReference>